<evidence type="ECO:0000256" key="2">
    <source>
        <dbReference type="ARBA" id="ARBA00004286"/>
    </source>
</evidence>
<dbReference type="Ensembl" id="ENSACOT00000019042.1">
    <property type="protein sequence ID" value="ENSACOP00000018378.1"/>
    <property type="gene ID" value="ENSACOG00000012341.1"/>
</dbReference>
<dbReference type="GO" id="GO:0030261">
    <property type="term" value="P:chromosome condensation"/>
    <property type="evidence" value="ECO:0007669"/>
    <property type="project" value="UniProtKB-KW"/>
</dbReference>
<dbReference type="InterPro" id="IPR024704">
    <property type="entry name" value="SMC"/>
</dbReference>
<reference evidence="17" key="1">
    <citation type="submission" date="2025-08" db="UniProtKB">
        <authorList>
            <consortium name="Ensembl"/>
        </authorList>
    </citation>
    <scope>IDENTIFICATION</scope>
</reference>
<dbReference type="Pfam" id="PF06470">
    <property type="entry name" value="SMC_hinge"/>
    <property type="match status" value="1"/>
</dbReference>
<comment type="function">
    <text evidence="13">Central component of the condensin complex, a complex required for conversion of interphase chromatin into mitotic-like condense chromosomes. The condensin complex probably introduces positive supercoils into relaxed DNA in the presence of type I topoisomerases and converts nicked DNA into positive knotted forms in the presence of type II topoisomerases.</text>
</comment>
<evidence type="ECO:0000256" key="6">
    <source>
        <dbReference type="ARBA" id="ARBA00022741"/>
    </source>
</evidence>
<feature type="coiled-coil region" evidence="15">
    <location>
        <begin position="253"/>
        <end position="368"/>
    </location>
</feature>
<dbReference type="Gene3D" id="1.20.1060.20">
    <property type="match status" value="1"/>
</dbReference>
<evidence type="ECO:0000256" key="14">
    <source>
        <dbReference type="PIRNR" id="PIRNR005719"/>
    </source>
</evidence>
<keyword evidence="18" id="KW-1185">Reference proteome</keyword>
<evidence type="ECO:0000256" key="9">
    <source>
        <dbReference type="ARBA" id="ARBA00023054"/>
    </source>
</evidence>
<keyword evidence="6" id="KW-0547">Nucleotide-binding</keyword>
<dbReference type="PIRSF" id="PIRSF005719">
    <property type="entry name" value="SMC"/>
    <property type="match status" value="1"/>
</dbReference>
<evidence type="ECO:0000256" key="8">
    <source>
        <dbReference type="ARBA" id="ARBA00022840"/>
    </source>
</evidence>
<comment type="similarity">
    <text evidence="3">Belongs to the SMC family. SMC2 subfamily.</text>
</comment>
<dbReference type="InterPro" id="IPR027120">
    <property type="entry name" value="Smc2_ABC"/>
</dbReference>
<organism evidence="17 18">
    <name type="scientific">Amazona collaria</name>
    <name type="common">yellow-billed parrot</name>
    <dbReference type="NCBI Taxonomy" id="241587"/>
    <lineage>
        <taxon>Eukaryota</taxon>
        <taxon>Metazoa</taxon>
        <taxon>Chordata</taxon>
        <taxon>Craniata</taxon>
        <taxon>Vertebrata</taxon>
        <taxon>Euteleostomi</taxon>
        <taxon>Archelosauria</taxon>
        <taxon>Archosauria</taxon>
        <taxon>Dinosauria</taxon>
        <taxon>Saurischia</taxon>
        <taxon>Theropoda</taxon>
        <taxon>Coelurosauria</taxon>
        <taxon>Aves</taxon>
        <taxon>Neognathae</taxon>
        <taxon>Neoaves</taxon>
        <taxon>Telluraves</taxon>
        <taxon>Australaves</taxon>
        <taxon>Psittaciformes</taxon>
        <taxon>Psittacidae</taxon>
        <taxon>Amazona</taxon>
    </lineage>
</organism>
<name>A0A8B9IZW1_9PSIT</name>
<evidence type="ECO:0000256" key="4">
    <source>
        <dbReference type="ARBA" id="ARBA00022454"/>
    </source>
</evidence>
<dbReference type="FunFam" id="3.40.50.300:FF:000278">
    <property type="entry name" value="Structural maintenance of chromosomes 2"/>
    <property type="match status" value="1"/>
</dbReference>
<dbReference type="GO" id="GO:0005524">
    <property type="term" value="F:ATP binding"/>
    <property type="evidence" value="ECO:0007669"/>
    <property type="project" value="UniProtKB-KW"/>
</dbReference>
<dbReference type="SUPFAM" id="SSF52540">
    <property type="entry name" value="P-loop containing nucleoside triphosphate hydrolases"/>
    <property type="match status" value="1"/>
</dbReference>
<keyword evidence="10" id="KW-0226">DNA condensation</keyword>
<evidence type="ECO:0000259" key="16">
    <source>
        <dbReference type="SMART" id="SM00968"/>
    </source>
</evidence>
<dbReference type="Proteomes" id="UP000694522">
    <property type="component" value="Unplaced"/>
</dbReference>
<keyword evidence="9 15" id="KW-0175">Coiled coil</keyword>
<feature type="coiled-coil region" evidence="15">
    <location>
        <begin position="679"/>
        <end position="928"/>
    </location>
</feature>
<evidence type="ECO:0000313" key="17">
    <source>
        <dbReference type="Ensembl" id="ENSACOP00000018378.1"/>
    </source>
</evidence>
<evidence type="ECO:0000313" key="18">
    <source>
        <dbReference type="Proteomes" id="UP000694522"/>
    </source>
</evidence>
<evidence type="ECO:0000256" key="13">
    <source>
        <dbReference type="ARBA" id="ARBA00058936"/>
    </source>
</evidence>
<evidence type="ECO:0000256" key="3">
    <source>
        <dbReference type="ARBA" id="ARBA00005231"/>
    </source>
</evidence>
<evidence type="ECO:0000256" key="15">
    <source>
        <dbReference type="SAM" id="Coils"/>
    </source>
</evidence>
<evidence type="ECO:0000256" key="1">
    <source>
        <dbReference type="ARBA" id="ARBA00004123"/>
    </source>
</evidence>
<dbReference type="InterPro" id="IPR010935">
    <property type="entry name" value="SMC_hinge"/>
</dbReference>
<reference evidence="17" key="2">
    <citation type="submission" date="2025-09" db="UniProtKB">
        <authorList>
            <consortium name="Ensembl"/>
        </authorList>
    </citation>
    <scope>IDENTIFICATION</scope>
</reference>
<keyword evidence="8" id="KW-0067">ATP-binding</keyword>
<dbReference type="InterPro" id="IPR003395">
    <property type="entry name" value="RecF/RecN/SMC_N"/>
</dbReference>
<dbReference type="PANTHER" id="PTHR43977">
    <property type="entry name" value="STRUCTURAL MAINTENANCE OF CHROMOSOMES PROTEIN 3"/>
    <property type="match status" value="1"/>
</dbReference>
<dbReference type="InterPro" id="IPR027417">
    <property type="entry name" value="P-loop_NTPase"/>
</dbReference>
<protein>
    <recommendedName>
        <fullName evidence="14">Structural maintenance of chromosomes protein</fullName>
    </recommendedName>
</protein>
<dbReference type="GO" id="GO:0016887">
    <property type="term" value="F:ATP hydrolysis activity"/>
    <property type="evidence" value="ECO:0007669"/>
    <property type="project" value="InterPro"/>
</dbReference>
<dbReference type="GO" id="GO:0005694">
    <property type="term" value="C:chromosome"/>
    <property type="evidence" value="ECO:0007669"/>
    <property type="project" value="UniProtKB-SubCell"/>
</dbReference>
<dbReference type="SMART" id="SM00968">
    <property type="entry name" value="SMC_hinge"/>
    <property type="match status" value="1"/>
</dbReference>
<dbReference type="Gene3D" id="3.30.70.1620">
    <property type="match status" value="1"/>
</dbReference>
<dbReference type="Pfam" id="PF02463">
    <property type="entry name" value="SMC_N"/>
    <property type="match status" value="1"/>
</dbReference>
<keyword evidence="7" id="KW-0498">Mitosis</keyword>
<dbReference type="Gene3D" id="3.40.50.300">
    <property type="entry name" value="P-loop containing nucleotide triphosphate hydrolases"/>
    <property type="match status" value="2"/>
</dbReference>
<comment type="subcellular location">
    <subcellularLocation>
        <location evidence="2">Chromosome</location>
    </subcellularLocation>
    <subcellularLocation>
        <location evidence="1 14">Nucleus</location>
    </subcellularLocation>
</comment>
<keyword evidence="12" id="KW-0131">Cell cycle</keyword>
<sequence length="1187" mass="135009">MYIKSIVLDGFKSYAQRTEIQEFDPFFNAITGLNGSGKSNILDSICFLLGITSMSQVRASNLQDLVYKNGQAGVTKATVSITFDNSDKKASPLGFESSDEISVTRQVVIGGRNKYLINGVNVTSTRVQDLFCSIGLNINNPHFLIMQGQITKVLNMKPPEILAMIEEAAGTRLYESKKLTVQKTIAKKEAKLKEINRVLDETITPTLRKLREERSAYLEYQRLTGTVENLSRLSIAYEFTVAEEAQVSSAEVLKKMQTAVKELQESVAENEKKQTEIEEEITKMKKERDNEVSGVLHSLEEAFAEIQRVNTKAESALNLKKQNLKSEEAKRKELVKNMEEDFKALLLKKEKVKKIQNELNALQEASEKDASALAAAQLNAVSSGSSTSGDGEEGTLSKQMMTCKIEISQAATEAEQVQMKLRYAQQELETKESEVKNMDGEYKKDKETFEAVRKTKEEIENQMKNLNYDEKKEAAFLAKKKALTNDIRRLKELCEGFTAKFPYLWFEYKHPEKNWNPNNVKGLVAFSITVKDPSKAKSLEAVAGGKLYNIIVDTEVTGQKVLKNGELKHRYTIIPLNKILARCVSKEKIKLAQTLVGSDNLHLPLSLIQYESELKKAMEYVFGTTLVCDSMESSKKITFDKRIMTRSVTLDGDIFDPQGTLHGGASSQAASVLAELPEIKAIKTELETKKSELRSVEDELERLKNVAVKYQQLKQQWEMNCEQAELLEMKLQQSAYHKHEEELLALKKTIVECEETLKKIEEKHQEAKNKYSLLENKMKNAESECKKALKIAKMQLEDAKKKAEDSGQKMREKQQELEALLLELKELEKEHTSYKHQIEAADNAIKHYQEQVNAMEAEVSKTKECVERSKEELGKKKELIMSQHKEIKAKSAEIVKCREQNNVLQLNIKELEHNIKKHQQRAADAAATVTRMLKENKWIASEKHLFGQPNTAYDFKKNNPKEAHQKLQKMQEAKEKLWRNMNMRAMSVLSDTEEKYNELLKKKRIVENDKIKILSAIEELDRRKIKTLHQAWEKVNKDFSSIFSLLLPGAKAMLTPTKTQNILDGLEFRVALGNTWKENLTELSGGQRSLVALSLILAMLLFNPAPIYILDEVDAALDLSHTQNIGQMLYTHFRQSQFIVVSLKDGMFSNANVLFKTKFVDGVSTISRHISLQNKREVRSKSCPTWP</sequence>
<dbReference type="InterPro" id="IPR036277">
    <property type="entry name" value="SMC_hinge_sf"/>
</dbReference>
<accession>A0A8B9IZW1</accession>
<dbReference type="GO" id="GO:0005634">
    <property type="term" value="C:nucleus"/>
    <property type="evidence" value="ECO:0007669"/>
    <property type="project" value="UniProtKB-SubCell"/>
</dbReference>
<dbReference type="GO" id="GO:0051301">
    <property type="term" value="P:cell division"/>
    <property type="evidence" value="ECO:0007669"/>
    <property type="project" value="UniProtKB-KW"/>
</dbReference>
<dbReference type="SUPFAM" id="SSF75553">
    <property type="entry name" value="Smc hinge domain"/>
    <property type="match status" value="1"/>
</dbReference>
<dbReference type="FunFam" id="3.40.50.300:FF:000385">
    <property type="entry name" value="Structural maintenance of chromosomes 2"/>
    <property type="match status" value="1"/>
</dbReference>
<evidence type="ECO:0000256" key="7">
    <source>
        <dbReference type="ARBA" id="ARBA00022776"/>
    </source>
</evidence>
<keyword evidence="5" id="KW-0132">Cell division</keyword>
<keyword evidence="4" id="KW-0158">Chromosome</keyword>
<evidence type="ECO:0000256" key="5">
    <source>
        <dbReference type="ARBA" id="ARBA00022618"/>
    </source>
</evidence>
<evidence type="ECO:0000256" key="10">
    <source>
        <dbReference type="ARBA" id="ARBA00023067"/>
    </source>
</evidence>
<evidence type="ECO:0000256" key="12">
    <source>
        <dbReference type="ARBA" id="ARBA00023306"/>
    </source>
</evidence>
<dbReference type="AlphaFoldDB" id="A0A8B9IZW1"/>
<dbReference type="CDD" id="cd03273">
    <property type="entry name" value="ABC_SMC2_euk"/>
    <property type="match status" value="1"/>
</dbReference>
<feature type="domain" description="SMC hinge" evidence="16">
    <location>
        <begin position="518"/>
        <end position="638"/>
    </location>
</feature>
<proteinExistence type="inferred from homology"/>
<keyword evidence="11 14" id="KW-0539">Nucleus</keyword>
<evidence type="ECO:0000256" key="11">
    <source>
        <dbReference type="ARBA" id="ARBA00023242"/>
    </source>
</evidence>
<feature type="coiled-coil region" evidence="15">
    <location>
        <begin position="407"/>
        <end position="500"/>
    </location>
</feature>